<evidence type="ECO:0000313" key="2">
    <source>
        <dbReference type="Proteomes" id="UP000838756"/>
    </source>
</evidence>
<reference evidence="1" key="1">
    <citation type="submission" date="2022-03" db="EMBL/GenBank/DDBJ databases">
        <authorList>
            <person name="Lindestad O."/>
        </authorList>
    </citation>
    <scope>NUCLEOTIDE SEQUENCE</scope>
</reference>
<proteinExistence type="predicted"/>
<sequence length="121" mass="13548">MGLYFESSFIKLRTYVRMTSKMLYAAAFQYKHDKSGASAAVTVRIAAGSMEAFIRAGGLSLDRGSPVPAIPRASAKWTGQTSRAWNADERGPLSTISALYRRLPKIKNYETPFAYRCFYNF</sequence>
<accession>A0A8S4QPY1</accession>
<dbReference type="AlphaFoldDB" id="A0A8S4QPY1"/>
<name>A0A8S4QPY1_9NEOP</name>
<protein>
    <submittedName>
        <fullName evidence="1">Jg21130 protein</fullName>
    </submittedName>
</protein>
<organism evidence="1 2">
    <name type="scientific">Pararge aegeria aegeria</name>
    <dbReference type="NCBI Taxonomy" id="348720"/>
    <lineage>
        <taxon>Eukaryota</taxon>
        <taxon>Metazoa</taxon>
        <taxon>Ecdysozoa</taxon>
        <taxon>Arthropoda</taxon>
        <taxon>Hexapoda</taxon>
        <taxon>Insecta</taxon>
        <taxon>Pterygota</taxon>
        <taxon>Neoptera</taxon>
        <taxon>Endopterygota</taxon>
        <taxon>Lepidoptera</taxon>
        <taxon>Glossata</taxon>
        <taxon>Ditrysia</taxon>
        <taxon>Papilionoidea</taxon>
        <taxon>Nymphalidae</taxon>
        <taxon>Satyrinae</taxon>
        <taxon>Satyrini</taxon>
        <taxon>Parargina</taxon>
        <taxon>Pararge</taxon>
    </lineage>
</organism>
<gene>
    <name evidence="1" type="primary">jg21130</name>
    <name evidence="1" type="ORF">PAEG_LOCUS5372</name>
</gene>
<evidence type="ECO:0000313" key="1">
    <source>
        <dbReference type="EMBL" id="CAH2217483.1"/>
    </source>
</evidence>
<comment type="caution">
    <text evidence="1">The sequence shown here is derived from an EMBL/GenBank/DDBJ whole genome shotgun (WGS) entry which is preliminary data.</text>
</comment>
<dbReference type="Proteomes" id="UP000838756">
    <property type="component" value="Unassembled WGS sequence"/>
</dbReference>
<keyword evidence="2" id="KW-1185">Reference proteome</keyword>
<dbReference type="EMBL" id="CAKXAJ010018153">
    <property type="protein sequence ID" value="CAH2217483.1"/>
    <property type="molecule type" value="Genomic_DNA"/>
</dbReference>